<feature type="transmembrane region" description="Helical" evidence="8">
    <location>
        <begin position="528"/>
        <end position="545"/>
    </location>
</feature>
<dbReference type="InterPro" id="IPR001036">
    <property type="entry name" value="Acrflvin-R"/>
</dbReference>
<keyword evidence="7 8" id="KW-0472">Membrane</keyword>
<feature type="transmembrane region" description="Helical" evidence="8">
    <location>
        <begin position="439"/>
        <end position="459"/>
    </location>
</feature>
<dbReference type="SUPFAM" id="SSF82866">
    <property type="entry name" value="Multidrug efflux transporter AcrB transmembrane domain"/>
    <property type="match status" value="2"/>
</dbReference>
<evidence type="ECO:0000313" key="9">
    <source>
        <dbReference type="EMBL" id="RCN56939.1"/>
    </source>
</evidence>
<keyword evidence="6 8" id="KW-1133">Transmembrane helix</keyword>
<accession>A0A368HID4</accession>
<dbReference type="InterPro" id="IPR004763">
    <property type="entry name" value="CusA-like"/>
</dbReference>
<keyword evidence="10" id="KW-1185">Reference proteome</keyword>
<dbReference type="Gene3D" id="3.30.2090.10">
    <property type="entry name" value="Multidrug efflux transporter AcrB TolC docking domain, DN and DC subdomains"/>
    <property type="match status" value="2"/>
</dbReference>
<dbReference type="Gene3D" id="3.30.70.1430">
    <property type="entry name" value="Multidrug efflux transporter AcrB pore domain"/>
    <property type="match status" value="2"/>
</dbReference>
<feature type="transmembrane region" description="Helical" evidence="8">
    <location>
        <begin position="1002"/>
        <end position="1028"/>
    </location>
</feature>
<evidence type="ECO:0000256" key="4">
    <source>
        <dbReference type="ARBA" id="ARBA00022475"/>
    </source>
</evidence>
<comment type="similarity">
    <text evidence="2">Belongs to the resistance-nodulation-cell division (RND) (TC 2.A.6) family.</text>
</comment>
<dbReference type="PANTHER" id="PTHR32063:SF19">
    <property type="entry name" value="CATION EFFLUX SYSTEM PROTEIN CUSA"/>
    <property type="match status" value="1"/>
</dbReference>
<dbReference type="EMBL" id="PSYR01000002">
    <property type="protein sequence ID" value="RCN56939.1"/>
    <property type="molecule type" value="Genomic_DNA"/>
</dbReference>
<dbReference type="SUPFAM" id="SSF82693">
    <property type="entry name" value="Multidrug efflux transporter AcrB pore domain, PN1, PN2, PC1 and PC2 subdomains"/>
    <property type="match status" value="2"/>
</dbReference>
<proteinExistence type="inferred from homology"/>
<feature type="transmembrane region" description="Helical" evidence="8">
    <location>
        <begin position="916"/>
        <end position="940"/>
    </location>
</feature>
<evidence type="ECO:0000256" key="7">
    <source>
        <dbReference type="ARBA" id="ARBA00023136"/>
    </source>
</evidence>
<dbReference type="Gene3D" id="3.30.70.1440">
    <property type="entry name" value="Multidrug efflux transporter AcrB pore domain"/>
    <property type="match status" value="1"/>
</dbReference>
<sequence length="1046" mass="112738">MIKAVMRWCITNPVLVLIAAGFLLVAGILALTHIPLEALPDISPAEVIVKTRYPGQAPQVVQDQVTYPLETTLQEVPGATAVRGYSMFGDSYVYVLFKGGTRIYRARNLVLQYLSQAQSRLPPGVVPAIGPNSSGVDWIFEYALTDPSGTENLAQLTTLQNWTLKYALQAIPGVAQVATLGGMVSEYQVVVNPQKLLAYGVTLPQVEAAIRAANGETSGSVVDMGSTGYIVRTSGYIHSLWDLARAPLGVHDGVPVMLGDVARIQRGPELANGLAELNGEGSVVGGIVMMDQGGNADLVIHRVERKLRALRTSLPPGVQIVTTYSQAPLIARSIHTLTGKLLEEIAAVALIALIFLWRVRSALVAVVALPLGILIAFIIMWLQGIPANIMSLGGIAIAIGVMMDAVVVMIENMHKHLEREPDTGPWTAALLASQEVGPALFFSLLIIAVAFLPIFALGGEEGRLFAPLAYTKTYAVAVAAVLSITLVPILMAWFIRGRIPAERKNPLNRFLAALYAPLIRMTLSAPRLVLVAALLLTLTALYPLSRLGSQFMPPLNEGTLLYMPVFQNPAVSIGEVGQVLAQTDRILKTFPEVKTVFGQAGRAQTATDQAPLPMFDTTVTLHRRSRWPAGMTLRGLQDAMTRALDIPGLSIVWTQPIKNRVDMVTTGLTTPLGIKIAGPRLTVLASLGRRIQGALQKVPGTESAYASRVTGGRYIVVHTDRARAARYGLSVADVNRLVETAIGGTTLTTAVHGLQRFPVVLRYPRRLRQSLAALAASRVAAPGGAQIPLGQVARLRIEGGPPMLTSDDGRLSNWVYIDLASGTSISQYVARARRAIARSGALPAGYTASWVGEYKVMRRADRRLELVVPAVLILIALLLYFTFRSWAEVGIILLTLPLSLVGGFWLVYWLSYKLSVAVAVGFIAQAGVAAEFGVVMLLYLDQALARHRARDALKTWHDLRMAVMEGTMLRLRPLAMTLTLVVGGLLPIMFSHGAGADVMKRIAAPIVGGMFSAALLALLVVPALYALWQRRRLGLRGGYADDEKTR</sequence>
<feature type="transmembrane region" description="Helical" evidence="8">
    <location>
        <begin position="363"/>
        <end position="383"/>
    </location>
</feature>
<evidence type="ECO:0000256" key="5">
    <source>
        <dbReference type="ARBA" id="ARBA00022692"/>
    </source>
</evidence>
<evidence type="ECO:0000256" key="2">
    <source>
        <dbReference type="ARBA" id="ARBA00010942"/>
    </source>
</evidence>
<dbReference type="Gene3D" id="3.30.70.1320">
    <property type="entry name" value="Multidrug efflux transporter AcrB pore domain like"/>
    <property type="match status" value="1"/>
</dbReference>
<organism evidence="9 10">
    <name type="scientific">Acidiferrobacter thiooxydans</name>
    <dbReference type="NCBI Taxonomy" id="163359"/>
    <lineage>
        <taxon>Bacteria</taxon>
        <taxon>Pseudomonadati</taxon>
        <taxon>Pseudomonadota</taxon>
        <taxon>Gammaproteobacteria</taxon>
        <taxon>Acidiferrobacterales</taxon>
        <taxon>Acidiferrobacteraceae</taxon>
        <taxon>Acidiferrobacter</taxon>
    </lineage>
</organism>
<dbReference type="PRINTS" id="PR00702">
    <property type="entry name" value="ACRIFLAVINRP"/>
</dbReference>
<dbReference type="InterPro" id="IPR027463">
    <property type="entry name" value="AcrB_DN_DC_subdom"/>
</dbReference>
<dbReference type="NCBIfam" id="TIGR00914">
    <property type="entry name" value="2A0601"/>
    <property type="match status" value="1"/>
</dbReference>
<protein>
    <submittedName>
        <fullName evidence="9">CusA/CzcA family heavy metal efflux RND transporter</fullName>
    </submittedName>
</protein>
<feature type="transmembrane region" description="Helical" evidence="8">
    <location>
        <begin position="969"/>
        <end position="990"/>
    </location>
</feature>
<dbReference type="Pfam" id="PF00873">
    <property type="entry name" value="ACR_tran"/>
    <property type="match status" value="1"/>
</dbReference>
<dbReference type="PANTHER" id="PTHR32063">
    <property type="match status" value="1"/>
</dbReference>
<dbReference type="GO" id="GO:0008324">
    <property type="term" value="F:monoatomic cation transmembrane transporter activity"/>
    <property type="evidence" value="ECO:0007669"/>
    <property type="project" value="InterPro"/>
</dbReference>
<evidence type="ECO:0000256" key="8">
    <source>
        <dbReference type="SAM" id="Phobius"/>
    </source>
</evidence>
<dbReference type="AlphaFoldDB" id="A0A368HID4"/>
<feature type="transmembrane region" description="Helical" evidence="8">
    <location>
        <begin position="866"/>
        <end position="883"/>
    </location>
</feature>
<dbReference type="RefSeq" id="WP_114283323.1">
    <property type="nucleotide sequence ID" value="NZ_PSYR01000002.1"/>
</dbReference>
<feature type="transmembrane region" description="Helical" evidence="8">
    <location>
        <begin position="474"/>
        <end position="495"/>
    </location>
</feature>
<dbReference type="Proteomes" id="UP000253250">
    <property type="component" value="Unassembled WGS sequence"/>
</dbReference>
<evidence type="ECO:0000313" key="10">
    <source>
        <dbReference type="Proteomes" id="UP000253250"/>
    </source>
</evidence>
<dbReference type="GO" id="GO:0005886">
    <property type="term" value="C:plasma membrane"/>
    <property type="evidence" value="ECO:0007669"/>
    <property type="project" value="UniProtKB-SubCell"/>
</dbReference>
<name>A0A368HID4_9GAMM</name>
<reference evidence="9 10" key="1">
    <citation type="submission" date="2018-02" db="EMBL/GenBank/DDBJ databases">
        <title>Insights into the biology of acidophilic members of the Acidiferrobacteraceae family derived from comparative genomic analyses.</title>
        <authorList>
            <person name="Issotta F."/>
            <person name="Thyssen C."/>
            <person name="Mena C."/>
            <person name="Moya A."/>
            <person name="Bellenberg S."/>
            <person name="Sproer C."/>
            <person name="Covarrubias P.C."/>
            <person name="Sand W."/>
            <person name="Quatrini R."/>
            <person name="Vera M."/>
        </authorList>
    </citation>
    <scope>NUCLEOTIDE SEQUENCE [LARGE SCALE GENOMIC DNA]</scope>
    <source>
        <strain evidence="10">m-1</strain>
    </source>
</reference>
<dbReference type="Gene3D" id="1.20.1640.10">
    <property type="entry name" value="Multidrug efflux transporter AcrB transmembrane domain"/>
    <property type="match status" value="2"/>
</dbReference>
<feature type="transmembrane region" description="Helical" evidence="8">
    <location>
        <begin position="337"/>
        <end position="356"/>
    </location>
</feature>
<feature type="transmembrane region" description="Helical" evidence="8">
    <location>
        <begin position="890"/>
        <end position="910"/>
    </location>
</feature>
<dbReference type="GO" id="GO:0042910">
    <property type="term" value="F:xenobiotic transmembrane transporter activity"/>
    <property type="evidence" value="ECO:0007669"/>
    <property type="project" value="TreeGrafter"/>
</dbReference>
<feature type="transmembrane region" description="Helical" evidence="8">
    <location>
        <begin position="389"/>
        <end position="410"/>
    </location>
</feature>
<dbReference type="SUPFAM" id="SSF82714">
    <property type="entry name" value="Multidrug efflux transporter AcrB TolC docking domain, DN and DC subdomains"/>
    <property type="match status" value="2"/>
</dbReference>
<keyword evidence="4" id="KW-1003">Cell membrane</keyword>
<gene>
    <name evidence="9" type="ORF">C4900_14495</name>
</gene>
<keyword evidence="5 8" id="KW-0812">Transmembrane</keyword>
<comment type="subcellular location">
    <subcellularLocation>
        <location evidence="1">Cell membrane</location>
        <topology evidence="1">Multi-pass membrane protein</topology>
    </subcellularLocation>
</comment>
<evidence type="ECO:0000256" key="6">
    <source>
        <dbReference type="ARBA" id="ARBA00022989"/>
    </source>
</evidence>
<keyword evidence="3" id="KW-0813">Transport</keyword>
<comment type="caution">
    <text evidence="9">The sequence shown here is derived from an EMBL/GenBank/DDBJ whole genome shotgun (WGS) entry which is preliminary data.</text>
</comment>
<dbReference type="OrthoDB" id="9758757at2"/>
<evidence type="ECO:0000256" key="3">
    <source>
        <dbReference type="ARBA" id="ARBA00022448"/>
    </source>
</evidence>
<evidence type="ECO:0000256" key="1">
    <source>
        <dbReference type="ARBA" id="ARBA00004651"/>
    </source>
</evidence>